<proteinExistence type="predicted"/>
<reference evidence="2" key="1">
    <citation type="submission" date="2021-06" db="EMBL/GenBank/DDBJ databases">
        <authorList>
            <person name="Huq M.A."/>
        </authorList>
    </citation>
    <scope>NUCLEOTIDE SEQUENCE</scope>
    <source>
        <strain evidence="2">MAH-26</strain>
    </source>
</reference>
<evidence type="ECO:0000313" key="3">
    <source>
        <dbReference type="Proteomes" id="UP000812270"/>
    </source>
</evidence>
<dbReference type="Proteomes" id="UP000812270">
    <property type="component" value="Unassembled WGS sequence"/>
</dbReference>
<comment type="caution">
    <text evidence="2">The sequence shown here is derived from an EMBL/GenBank/DDBJ whole genome shotgun (WGS) entry which is preliminary data.</text>
</comment>
<dbReference type="RefSeq" id="WP_217791884.1">
    <property type="nucleotide sequence ID" value="NZ_JAHSPG010000011.1"/>
</dbReference>
<dbReference type="GO" id="GO:0004622">
    <property type="term" value="F:phosphatidylcholine lysophospholipase activity"/>
    <property type="evidence" value="ECO:0007669"/>
    <property type="project" value="TreeGrafter"/>
</dbReference>
<evidence type="ECO:0000259" key="1">
    <source>
        <dbReference type="Pfam" id="PF13472"/>
    </source>
</evidence>
<keyword evidence="3" id="KW-1185">Reference proteome</keyword>
<dbReference type="PANTHER" id="PTHR30383">
    <property type="entry name" value="THIOESTERASE 1/PROTEASE 1/LYSOPHOSPHOLIPASE L1"/>
    <property type="match status" value="1"/>
</dbReference>
<dbReference type="Pfam" id="PF13472">
    <property type="entry name" value="Lipase_GDSL_2"/>
    <property type="match status" value="1"/>
</dbReference>
<dbReference type="PANTHER" id="PTHR30383:SF5">
    <property type="entry name" value="SGNH HYDROLASE-TYPE ESTERASE DOMAIN-CONTAINING PROTEIN"/>
    <property type="match status" value="1"/>
</dbReference>
<sequence length="476" mass="53211">MKRRAIWIIKVLLVAFVPLNVISQKVINVACIGNSITAGAGIKDPTHNSYPAQLQALLGDGYKVSNFGFSGATLLKKGNRPYWNTTTYQQALQSMPDIVFIKLGTNDSKKVNREFYDDFNNDLHELVQSFRQLSSHPRVVLMLPVTSYGTDSNGIYDPVITSKIIPFIQQVAYADNLEVIDLHSLFAGKRELFPDRIHPNAEGAGIIAKRLAQLIKQSRDTSYDLIGKIKESKKINSFYGFRCADFTYNGHACKIVAPKWSAIGHPWVWRARFWGHEPQADIALLERGFHVVYCDVAELFGNKTANSIWNDYYQLLHKNGLAKKVVLEGMSRGGVYVYNWAAENPKKVACVYADNPVLDLKSWPGGMGTGPGSKDDWEKVKVDYNLSTDEDTANFSGSPIHKVKDIVRGKYPMLHVLADADEVVPAAENTIPFELAVKKLNGDITVIHKPGFKHHPHSLPDPTPIVDFILRATKFE</sequence>
<name>A0A9E2W8H5_9BACT</name>
<organism evidence="2 3">
    <name type="scientific">Pinibacter aurantiacus</name>
    <dbReference type="NCBI Taxonomy" id="2851599"/>
    <lineage>
        <taxon>Bacteria</taxon>
        <taxon>Pseudomonadati</taxon>
        <taxon>Bacteroidota</taxon>
        <taxon>Chitinophagia</taxon>
        <taxon>Chitinophagales</taxon>
        <taxon>Chitinophagaceae</taxon>
        <taxon>Pinibacter</taxon>
    </lineage>
</organism>
<dbReference type="EMBL" id="JAHSPG010000011">
    <property type="protein sequence ID" value="MBV4358202.1"/>
    <property type="molecule type" value="Genomic_DNA"/>
</dbReference>
<dbReference type="AlphaFoldDB" id="A0A9E2W8H5"/>
<accession>A0A9E2W8H5</accession>
<feature type="domain" description="SGNH hydrolase-type esterase" evidence="1">
    <location>
        <begin position="31"/>
        <end position="204"/>
    </location>
</feature>
<protein>
    <recommendedName>
        <fullName evidence="1">SGNH hydrolase-type esterase domain-containing protein</fullName>
    </recommendedName>
</protein>
<gene>
    <name evidence="2" type="ORF">KTO63_13640</name>
</gene>
<dbReference type="InterPro" id="IPR013830">
    <property type="entry name" value="SGNH_hydro"/>
</dbReference>
<dbReference type="InterPro" id="IPR051532">
    <property type="entry name" value="Ester_Hydrolysis_Enzymes"/>
</dbReference>
<evidence type="ECO:0000313" key="2">
    <source>
        <dbReference type="EMBL" id="MBV4358202.1"/>
    </source>
</evidence>